<dbReference type="Gene3D" id="3.10.20.90">
    <property type="entry name" value="Phosphatidylinositol 3-kinase Catalytic Subunit, Chain A, domain 1"/>
    <property type="match status" value="1"/>
</dbReference>
<dbReference type="InterPro" id="IPR029071">
    <property type="entry name" value="Ubiquitin-like_domsf"/>
</dbReference>
<evidence type="ECO:0000259" key="1">
    <source>
        <dbReference type="PROSITE" id="PS50053"/>
    </source>
</evidence>
<feature type="domain" description="Ubiquitin-like" evidence="1">
    <location>
        <begin position="285"/>
        <end position="359"/>
    </location>
</feature>
<dbReference type="Proteomes" id="UP001244011">
    <property type="component" value="Unassembled WGS sequence"/>
</dbReference>
<evidence type="ECO:0000313" key="2">
    <source>
        <dbReference type="EMBL" id="KAK1763053.1"/>
    </source>
</evidence>
<name>A0AAJ0BTD7_9PEZI</name>
<reference evidence="2" key="1">
    <citation type="submission" date="2023-06" db="EMBL/GenBank/DDBJ databases">
        <title>Genome-scale phylogeny and comparative genomics of the fungal order Sordariales.</title>
        <authorList>
            <consortium name="Lawrence Berkeley National Laboratory"/>
            <person name="Hensen N."/>
            <person name="Bonometti L."/>
            <person name="Westerberg I."/>
            <person name="Brannstrom I.O."/>
            <person name="Guillou S."/>
            <person name="Cros-Aarteil S."/>
            <person name="Calhoun S."/>
            <person name="Haridas S."/>
            <person name="Kuo A."/>
            <person name="Mondo S."/>
            <person name="Pangilinan J."/>
            <person name="Riley R."/>
            <person name="Labutti K."/>
            <person name="Andreopoulos B."/>
            <person name="Lipzen A."/>
            <person name="Chen C."/>
            <person name="Yanf M."/>
            <person name="Daum C."/>
            <person name="Ng V."/>
            <person name="Clum A."/>
            <person name="Steindorff A."/>
            <person name="Ohm R."/>
            <person name="Martin F."/>
            <person name="Silar P."/>
            <person name="Natvig D."/>
            <person name="Lalanne C."/>
            <person name="Gautier V."/>
            <person name="Ament-Velasquez S.L."/>
            <person name="Kruys A."/>
            <person name="Hutchinson M.I."/>
            <person name="Powell A.J."/>
            <person name="Barry K."/>
            <person name="Miller A.N."/>
            <person name="Grigoriev I.V."/>
            <person name="Debuchy R."/>
            <person name="Gladieux P."/>
            <person name="Thoren M.H."/>
            <person name="Johannesson H."/>
        </authorList>
    </citation>
    <scope>NUCLEOTIDE SEQUENCE</scope>
    <source>
        <strain evidence="2">8032-3</strain>
    </source>
</reference>
<dbReference type="PANTHER" id="PTHR10666">
    <property type="entry name" value="UBIQUITIN"/>
    <property type="match status" value="1"/>
</dbReference>
<dbReference type="PROSITE" id="PS50053">
    <property type="entry name" value="UBIQUITIN_2"/>
    <property type="match status" value="1"/>
</dbReference>
<dbReference type="SUPFAM" id="SSF54236">
    <property type="entry name" value="Ubiquitin-like"/>
    <property type="match status" value="1"/>
</dbReference>
<dbReference type="SMART" id="SM00213">
    <property type="entry name" value="UBQ"/>
    <property type="match status" value="1"/>
</dbReference>
<comment type="caution">
    <text evidence="2">The sequence shown here is derived from an EMBL/GenBank/DDBJ whole genome shotgun (WGS) entry which is preliminary data.</text>
</comment>
<dbReference type="GeneID" id="85312302"/>
<dbReference type="InterPro" id="IPR000626">
    <property type="entry name" value="Ubiquitin-like_dom"/>
</dbReference>
<proteinExistence type="predicted"/>
<accession>A0AAJ0BTD7</accession>
<dbReference type="Pfam" id="PF00240">
    <property type="entry name" value="ubiquitin"/>
    <property type="match status" value="1"/>
</dbReference>
<protein>
    <recommendedName>
        <fullName evidence="1">Ubiquitin-like domain-containing protein</fullName>
    </recommendedName>
</protein>
<dbReference type="AlphaFoldDB" id="A0AAJ0BTD7"/>
<dbReference type="RefSeq" id="XP_060279266.1">
    <property type="nucleotide sequence ID" value="XM_060429115.1"/>
</dbReference>
<evidence type="ECO:0000313" key="3">
    <source>
        <dbReference type="Proteomes" id="UP001244011"/>
    </source>
</evidence>
<keyword evidence="3" id="KW-1185">Reference proteome</keyword>
<organism evidence="2 3">
    <name type="scientific">Phialemonium atrogriseum</name>
    <dbReference type="NCBI Taxonomy" id="1093897"/>
    <lineage>
        <taxon>Eukaryota</taxon>
        <taxon>Fungi</taxon>
        <taxon>Dikarya</taxon>
        <taxon>Ascomycota</taxon>
        <taxon>Pezizomycotina</taxon>
        <taxon>Sordariomycetes</taxon>
        <taxon>Sordariomycetidae</taxon>
        <taxon>Cephalothecales</taxon>
        <taxon>Cephalothecaceae</taxon>
        <taxon>Phialemonium</taxon>
    </lineage>
</organism>
<gene>
    <name evidence="2" type="ORF">QBC33DRAFT_550802</name>
</gene>
<sequence length="494" mass="55254">MDSANYGPDNEGPVKGPVLRRDFAGAFLAELRMSNLQLTDDNMYSDGLIRNHGDGLTDNYGDYLGIPELLEITFHRSTRVPDHEKIQHQTVNVPVRSDACKLVKWKNTPRDEDEYLLVLDQWDGLAIRAVMPTAQLAFKLTIRVGGVNVAAPTDELGPQDYFVLPRSKCEHDCWLHCRELWQCNSECQCTREPSTQRCTTDCRCRPESREMWIDGVADQKGEHRLVRQFVTLPDELNGASIEQQVTGCNVRGGIDIQVTMGCVKDPPSPYEGLMRPVVAAQSRVFQVLVKTLTGTTLAFDVTDDDKIWYLAWDIWKATGIPIVQQKLIFQSQLQLDRTIADYKITKHSTVRLIIRLRGGTATPGLCRYAGKVAEADQMRELELGPGGLIRQELFDDPGLHMWGYMSTGFRVRVIDAAEFRLLKSLEAPAMPKLPRRRSTTSIYPENGDGQGLFASAAQKYSEMQEGNHASGAPRLVQKEISTGCLGCLKGCFGC</sequence>
<dbReference type="InterPro" id="IPR050158">
    <property type="entry name" value="Ubiquitin_ubiquitin-like"/>
</dbReference>
<dbReference type="EMBL" id="MU839031">
    <property type="protein sequence ID" value="KAK1763053.1"/>
    <property type="molecule type" value="Genomic_DNA"/>
</dbReference>